<proteinExistence type="predicted"/>
<reference evidence="1" key="1">
    <citation type="submission" date="2015-04" db="EMBL/GenBank/DDBJ databases">
        <title>The genome sequence of the plant pathogenic Rhizarian Plasmodiophora brassicae reveals insights in its biotrophic life cycle and the origin of chitin synthesis.</title>
        <authorList>
            <person name="Schwelm A."/>
            <person name="Fogelqvist J."/>
            <person name="Knaust A."/>
            <person name="Julke S."/>
            <person name="Lilja T."/>
            <person name="Dhandapani V."/>
            <person name="Bonilla-Rosso G."/>
            <person name="Karlsson M."/>
            <person name="Shevchenko A."/>
            <person name="Choi S.R."/>
            <person name="Kim H.G."/>
            <person name="Park J.Y."/>
            <person name="Lim Y.P."/>
            <person name="Ludwig-Muller J."/>
            <person name="Dixelius C."/>
        </authorList>
    </citation>
    <scope>NUCLEOTIDE SEQUENCE</scope>
    <source>
        <tissue evidence="1">Potato root galls</tissue>
    </source>
</reference>
<feature type="non-terminal residue" evidence="1">
    <location>
        <position position="1"/>
    </location>
</feature>
<sequence>PLIDCTDCAALVQLSRRYRVEQSGVRWFHFPQRRTAITDIAQYRWTIDSPDPSCLSYIEITVHKHPFMKFAKIYRPNCPFHLNQLPILGIVNKTDWLNLDRLIRYRHPEIHLHRLRSFLSIWLQIGVCGTAPAIESLDQTL</sequence>
<accession>A0A0H5QL14</accession>
<dbReference type="AlphaFoldDB" id="A0A0H5QL14"/>
<protein>
    <submittedName>
        <fullName evidence="1">Uncharacterized protein</fullName>
    </submittedName>
</protein>
<organism evidence="1">
    <name type="scientific">Spongospora subterranea</name>
    <dbReference type="NCBI Taxonomy" id="70186"/>
    <lineage>
        <taxon>Eukaryota</taxon>
        <taxon>Sar</taxon>
        <taxon>Rhizaria</taxon>
        <taxon>Endomyxa</taxon>
        <taxon>Phytomyxea</taxon>
        <taxon>Plasmodiophorida</taxon>
        <taxon>Plasmodiophoridae</taxon>
        <taxon>Spongospora</taxon>
    </lineage>
</organism>
<name>A0A0H5QL14_9EUKA</name>
<dbReference type="EMBL" id="HACM01001604">
    <property type="protein sequence ID" value="CRZ02046.1"/>
    <property type="molecule type" value="Transcribed_RNA"/>
</dbReference>
<evidence type="ECO:0000313" key="1">
    <source>
        <dbReference type="EMBL" id="CRZ02046.1"/>
    </source>
</evidence>